<keyword evidence="3" id="KW-1185">Reference proteome</keyword>
<name>A0A376ACE7_9HYPH</name>
<organism evidence="2 3">
    <name type="scientific">Ciceribacter selenitireducens ATCC BAA-1503</name>
    <dbReference type="NCBI Taxonomy" id="1336235"/>
    <lineage>
        <taxon>Bacteria</taxon>
        <taxon>Pseudomonadati</taxon>
        <taxon>Pseudomonadota</taxon>
        <taxon>Alphaproteobacteria</taxon>
        <taxon>Hyphomicrobiales</taxon>
        <taxon>Rhizobiaceae</taxon>
        <taxon>Ciceribacter</taxon>
    </lineage>
</organism>
<dbReference type="EMBL" id="UEYP01000001">
    <property type="protein sequence ID" value="SSC65485.1"/>
    <property type="molecule type" value="Genomic_DNA"/>
</dbReference>
<protein>
    <submittedName>
        <fullName evidence="2">Uncharacterized protein</fullName>
    </submittedName>
</protein>
<evidence type="ECO:0000256" key="1">
    <source>
        <dbReference type="SAM" id="Phobius"/>
    </source>
</evidence>
<proteinExistence type="predicted"/>
<keyword evidence="1" id="KW-1133">Transmembrane helix</keyword>
<accession>A0A376ACE7</accession>
<keyword evidence="1" id="KW-0472">Membrane</keyword>
<dbReference type="AlphaFoldDB" id="A0A376ACE7"/>
<gene>
    <name evidence="2" type="ORF">RHIZ70_1193</name>
</gene>
<keyword evidence="1" id="KW-0812">Transmembrane</keyword>
<evidence type="ECO:0000313" key="3">
    <source>
        <dbReference type="Proteomes" id="UP000254764"/>
    </source>
</evidence>
<feature type="transmembrane region" description="Helical" evidence="1">
    <location>
        <begin position="76"/>
        <end position="93"/>
    </location>
</feature>
<reference evidence="3" key="1">
    <citation type="submission" date="2018-07" db="EMBL/GenBank/DDBJ databases">
        <authorList>
            <person name="Peiro R."/>
            <person name="Begona"/>
            <person name="Cbmso G."/>
            <person name="Lopez M."/>
            <person name="Gonzalez S."/>
        </authorList>
    </citation>
    <scope>NUCLEOTIDE SEQUENCE [LARGE SCALE GENOMIC DNA]</scope>
</reference>
<evidence type="ECO:0000313" key="2">
    <source>
        <dbReference type="EMBL" id="SSC65485.1"/>
    </source>
</evidence>
<dbReference type="Proteomes" id="UP000254764">
    <property type="component" value="Unassembled WGS sequence"/>
</dbReference>
<feature type="transmembrane region" description="Helical" evidence="1">
    <location>
        <begin position="30"/>
        <end position="48"/>
    </location>
</feature>
<sequence length="114" mass="11417">MMLGLVALLQSCTVGTASHLIGDQASSDAGAAGVIAGFLIFVGGAFAFGLPSVSVFVFVAAGLLALTGAADFPDLQIWAVISVIFAGMAVVGWRSDRKKKKMAASAAGRAEEGA</sequence>
<feature type="transmembrane region" description="Helical" evidence="1">
    <location>
        <begin position="53"/>
        <end position="70"/>
    </location>
</feature>